<dbReference type="GO" id="GO:0044183">
    <property type="term" value="F:protein folding chaperone"/>
    <property type="evidence" value="ECO:0007669"/>
    <property type="project" value="TreeGrafter"/>
</dbReference>
<dbReference type="GO" id="GO:0003755">
    <property type="term" value="F:peptidyl-prolyl cis-trans isomerase activity"/>
    <property type="evidence" value="ECO:0007669"/>
    <property type="project" value="TreeGrafter"/>
</dbReference>
<feature type="domain" description="Trigger factor ribosome-binding bacterial" evidence="1">
    <location>
        <begin position="1"/>
        <end position="128"/>
    </location>
</feature>
<dbReference type="EMBL" id="DMUP01000136">
    <property type="protein sequence ID" value="HAR56318.1"/>
    <property type="molecule type" value="Genomic_DNA"/>
</dbReference>
<organism evidence="2 3">
    <name type="scientific">Idiomarina baltica</name>
    <dbReference type="NCBI Taxonomy" id="190892"/>
    <lineage>
        <taxon>Bacteria</taxon>
        <taxon>Pseudomonadati</taxon>
        <taxon>Pseudomonadota</taxon>
        <taxon>Gammaproteobacteria</taxon>
        <taxon>Alteromonadales</taxon>
        <taxon>Idiomarinaceae</taxon>
        <taxon>Idiomarina</taxon>
    </lineage>
</organism>
<dbReference type="GO" id="GO:0043022">
    <property type="term" value="F:ribosome binding"/>
    <property type="evidence" value="ECO:0007669"/>
    <property type="project" value="TreeGrafter"/>
</dbReference>
<dbReference type="Proteomes" id="UP000262878">
    <property type="component" value="Unassembled WGS sequence"/>
</dbReference>
<feature type="non-terminal residue" evidence="2">
    <location>
        <position position="128"/>
    </location>
</feature>
<dbReference type="SUPFAM" id="SSF102735">
    <property type="entry name" value="Trigger factor ribosome-binding domain"/>
    <property type="match status" value="1"/>
</dbReference>
<dbReference type="PANTHER" id="PTHR30560:SF3">
    <property type="entry name" value="TRIGGER FACTOR-LIKE PROTEIN TIG, CHLOROPLASTIC"/>
    <property type="match status" value="1"/>
</dbReference>
<name>A0A348WP56_9GAMM</name>
<dbReference type="InterPro" id="IPR036611">
    <property type="entry name" value="Trigger_fac_ribosome-bd_sf"/>
</dbReference>
<gene>
    <name evidence="2" type="ORF">DCR58_05960</name>
</gene>
<dbReference type="Gene3D" id="3.30.70.1050">
    <property type="entry name" value="Trigger factor ribosome-binding domain"/>
    <property type="match status" value="1"/>
</dbReference>
<dbReference type="Pfam" id="PF05697">
    <property type="entry name" value="Trigger_N"/>
    <property type="match status" value="1"/>
</dbReference>
<comment type="caution">
    <text evidence="2">The sequence shown here is derived from an EMBL/GenBank/DDBJ whole genome shotgun (WGS) entry which is preliminary data.</text>
</comment>
<sequence>MQVSVETTQGLERRVTITVPADVIDNEVKRLLKEEYRHRRVNGFRKGKIPPHVLQKLFGREARSRAASGVMQSKYYEAIMQEKINPAGAPAIEPKVNEPGKDLEFTATFEVYPEVEVKNLDKIEIEKP</sequence>
<dbReference type="AlphaFoldDB" id="A0A348WP56"/>
<dbReference type="InterPro" id="IPR005215">
    <property type="entry name" value="Trig_fac"/>
</dbReference>
<evidence type="ECO:0000313" key="2">
    <source>
        <dbReference type="EMBL" id="HAR56318.1"/>
    </source>
</evidence>
<reference evidence="2 3" key="1">
    <citation type="journal article" date="2018" name="Nat. Biotechnol.">
        <title>A standardized bacterial taxonomy based on genome phylogeny substantially revises the tree of life.</title>
        <authorList>
            <person name="Parks D.H."/>
            <person name="Chuvochina M."/>
            <person name="Waite D.W."/>
            <person name="Rinke C."/>
            <person name="Skarshewski A."/>
            <person name="Chaumeil P.A."/>
            <person name="Hugenholtz P."/>
        </authorList>
    </citation>
    <scope>NUCLEOTIDE SEQUENCE [LARGE SCALE GENOMIC DNA]</scope>
    <source>
        <strain evidence="2">UBA9360</strain>
    </source>
</reference>
<proteinExistence type="predicted"/>
<dbReference type="GO" id="GO:0043335">
    <property type="term" value="P:protein unfolding"/>
    <property type="evidence" value="ECO:0007669"/>
    <property type="project" value="TreeGrafter"/>
</dbReference>
<dbReference type="InterPro" id="IPR008881">
    <property type="entry name" value="Trigger_fac_ribosome-bd_bac"/>
</dbReference>
<dbReference type="GO" id="GO:0015031">
    <property type="term" value="P:protein transport"/>
    <property type="evidence" value="ECO:0007669"/>
    <property type="project" value="InterPro"/>
</dbReference>
<accession>A0A348WP56</accession>
<dbReference type="PANTHER" id="PTHR30560">
    <property type="entry name" value="TRIGGER FACTOR CHAPERONE AND PEPTIDYL-PROLYL CIS/TRANS ISOMERASE"/>
    <property type="match status" value="1"/>
</dbReference>
<dbReference type="GO" id="GO:0051083">
    <property type="term" value="P:'de novo' cotranslational protein folding"/>
    <property type="evidence" value="ECO:0007669"/>
    <property type="project" value="TreeGrafter"/>
</dbReference>
<evidence type="ECO:0000313" key="3">
    <source>
        <dbReference type="Proteomes" id="UP000262878"/>
    </source>
</evidence>
<evidence type="ECO:0000259" key="1">
    <source>
        <dbReference type="Pfam" id="PF05697"/>
    </source>
</evidence>
<protein>
    <submittedName>
        <fullName evidence="2">Trigger factor</fullName>
    </submittedName>
</protein>